<feature type="binding site" evidence="4">
    <location>
        <position position="139"/>
    </location>
    <ligand>
        <name>Fe cation</name>
        <dbReference type="ChEBI" id="CHEBI:24875"/>
    </ligand>
</feature>
<name>A0A1T5A5V7_9BACT</name>
<keyword evidence="3 4" id="KW-0378">Hydrolase</keyword>
<dbReference type="AlphaFoldDB" id="A0A1T5A5V7"/>
<evidence type="ECO:0000313" key="5">
    <source>
        <dbReference type="EMBL" id="SKB30361.1"/>
    </source>
</evidence>
<dbReference type="GO" id="GO:0046872">
    <property type="term" value="F:metal ion binding"/>
    <property type="evidence" value="ECO:0007669"/>
    <property type="project" value="UniProtKB-KW"/>
</dbReference>
<comment type="function">
    <text evidence="4">Removes the formyl group from the N-terminal Met of newly synthesized proteins. Requires at least a dipeptide for an efficient rate of reaction. N-terminal L-methionine is a prerequisite for activity but the enzyme has broad specificity at other positions.</text>
</comment>
<evidence type="ECO:0000256" key="1">
    <source>
        <dbReference type="ARBA" id="ARBA00010759"/>
    </source>
</evidence>
<dbReference type="Gene3D" id="3.90.45.10">
    <property type="entry name" value="Peptide deformylase"/>
    <property type="match status" value="1"/>
</dbReference>
<dbReference type="GO" id="GO:0006412">
    <property type="term" value="P:translation"/>
    <property type="evidence" value="ECO:0007669"/>
    <property type="project" value="UniProtKB-UniRule"/>
</dbReference>
<dbReference type="EC" id="3.5.1.88" evidence="4"/>
<keyword evidence="6" id="KW-1185">Reference proteome</keyword>
<comment type="cofactor">
    <cofactor evidence="4">
        <name>Fe(2+)</name>
        <dbReference type="ChEBI" id="CHEBI:29033"/>
    </cofactor>
    <text evidence="4">Binds 1 Fe(2+) ion.</text>
</comment>
<feature type="binding site" evidence="4">
    <location>
        <position position="97"/>
    </location>
    <ligand>
        <name>Fe cation</name>
        <dbReference type="ChEBI" id="CHEBI:24875"/>
    </ligand>
</feature>
<dbReference type="NCBIfam" id="TIGR00079">
    <property type="entry name" value="pept_deformyl"/>
    <property type="match status" value="1"/>
</dbReference>
<dbReference type="PIRSF" id="PIRSF004749">
    <property type="entry name" value="Pep_def"/>
    <property type="match status" value="1"/>
</dbReference>
<comment type="catalytic activity">
    <reaction evidence="4">
        <text>N-terminal N-formyl-L-methionyl-[peptide] + H2O = N-terminal L-methionyl-[peptide] + formate</text>
        <dbReference type="Rhea" id="RHEA:24420"/>
        <dbReference type="Rhea" id="RHEA-COMP:10639"/>
        <dbReference type="Rhea" id="RHEA-COMP:10640"/>
        <dbReference type="ChEBI" id="CHEBI:15377"/>
        <dbReference type="ChEBI" id="CHEBI:15740"/>
        <dbReference type="ChEBI" id="CHEBI:49298"/>
        <dbReference type="ChEBI" id="CHEBI:64731"/>
        <dbReference type="EC" id="3.5.1.88"/>
    </reaction>
</comment>
<comment type="similarity">
    <text evidence="1 4">Belongs to the polypeptide deformylase family.</text>
</comment>
<dbReference type="InterPro" id="IPR036821">
    <property type="entry name" value="Peptide_deformylase_sf"/>
</dbReference>
<dbReference type="SUPFAM" id="SSF56420">
    <property type="entry name" value="Peptide deformylase"/>
    <property type="match status" value="1"/>
</dbReference>
<organism evidence="5 6">
    <name type="scientific">Parabacteroides chartae</name>
    <dbReference type="NCBI Taxonomy" id="1037355"/>
    <lineage>
        <taxon>Bacteria</taxon>
        <taxon>Pseudomonadati</taxon>
        <taxon>Bacteroidota</taxon>
        <taxon>Bacteroidia</taxon>
        <taxon>Bacteroidales</taxon>
        <taxon>Tannerellaceae</taxon>
        <taxon>Parabacteroides</taxon>
    </lineage>
</organism>
<dbReference type="GO" id="GO:0042586">
    <property type="term" value="F:peptide deformylase activity"/>
    <property type="evidence" value="ECO:0007669"/>
    <property type="project" value="UniProtKB-UniRule"/>
</dbReference>
<evidence type="ECO:0000256" key="3">
    <source>
        <dbReference type="ARBA" id="ARBA00022801"/>
    </source>
</evidence>
<dbReference type="HAMAP" id="MF_00163">
    <property type="entry name" value="Pep_deformylase"/>
    <property type="match status" value="1"/>
</dbReference>
<dbReference type="PANTHER" id="PTHR10458:SF22">
    <property type="entry name" value="PEPTIDE DEFORMYLASE"/>
    <property type="match status" value="1"/>
</dbReference>
<keyword evidence="4" id="KW-0408">Iron</keyword>
<keyword evidence="4" id="KW-0648">Protein biosynthesis</keyword>
<dbReference type="Pfam" id="PF01327">
    <property type="entry name" value="Pep_deformylase"/>
    <property type="match status" value="1"/>
</dbReference>
<dbReference type="EMBL" id="FUYQ01000002">
    <property type="protein sequence ID" value="SKB30361.1"/>
    <property type="molecule type" value="Genomic_DNA"/>
</dbReference>
<dbReference type="NCBIfam" id="NF001159">
    <property type="entry name" value="PRK00150.1-3"/>
    <property type="match status" value="1"/>
</dbReference>
<proteinExistence type="inferred from homology"/>
<evidence type="ECO:0000256" key="2">
    <source>
        <dbReference type="ARBA" id="ARBA00022723"/>
    </source>
</evidence>
<dbReference type="PANTHER" id="PTHR10458">
    <property type="entry name" value="PEPTIDE DEFORMYLASE"/>
    <property type="match status" value="1"/>
</dbReference>
<feature type="active site" evidence="4">
    <location>
        <position position="140"/>
    </location>
</feature>
<keyword evidence="2 4" id="KW-0479">Metal-binding</keyword>
<dbReference type="CDD" id="cd00487">
    <property type="entry name" value="Pep_deformylase"/>
    <property type="match status" value="1"/>
</dbReference>
<reference evidence="6" key="1">
    <citation type="submission" date="2017-02" db="EMBL/GenBank/DDBJ databases">
        <authorList>
            <person name="Varghese N."/>
            <person name="Submissions S."/>
        </authorList>
    </citation>
    <scope>NUCLEOTIDE SEQUENCE [LARGE SCALE GENOMIC DNA]</scope>
    <source>
        <strain evidence="6">DSM 24967</strain>
    </source>
</reference>
<protein>
    <recommendedName>
        <fullName evidence="4">Peptide deformylase</fullName>
        <shortName evidence="4">PDF</shortName>
        <ecNumber evidence="4">3.5.1.88</ecNumber>
    </recommendedName>
    <alternativeName>
        <fullName evidence="4">Polypeptide deformylase</fullName>
    </alternativeName>
</protein>
<accession>A0A1T5A5V7</accession>
<evidence type="ECO:0000256" key="4">
    <source>
        <dbReference type="HAMAP-Rule" id="MF_00163"/>
    </source>
</evidence>
<dbReference type="Proteomes" id="UP000190852">
    <property type="component" value="Unassembled WGS sequence"/>
</dbReference>
<gene>
    <name evidence="4" type="primary">def</name>
    <name evidence="5" type="ORF">SAMN05660349_00465</name>
</gene>
<dbReference type="RefSeq" id="WP_079682191.1">
    <property type="nucleotide sequence ID" value="NZ_FUYQ01000002.1"/>
</dbReference>
<feature type="binding site" evidence="4">
    <location>
        <position position="143"/>
    </location>
    <ligand>
        <name>Fe cation</name>
        <dbReference type="ChEBI" id="CHEBI:24875"/>
    </ligand>
</feature>
<evidence type="ECO:0000313" key="6">
    <source>
        <dbReference type="Proteomes" id="UP000190852"/>
    </source>
</evidence>
<sequence>MTSRIVTYGSPVLRKIAEPITENTELEQTVNRMFSILDKEEGIGLAAPQIGISKRIFIIDTTPLINDDPEIEIIRQAFINPSIIEYSSEKSIYNEGCLSIPGIYEIVERPAHIKVSFSDMELKLVEKVLSGIEARIFQHEFDHLEGILFTDRLDPMRKLLISSKLKKLQKSSRI</sequence>
<dbReference type="InterPro" id="IPR023635">
    <property type="entry name" value="Peptide_deformylase"/>
</dbReference>
<dbReference type="PRINTS" id="PR01576">
    <property type="entry name" value="PDEFORMYLASE"/>
</dbReference>